<proteinExistence type="predicted"/>
<dbReference type="InterPro" id="IPR038717">
    <property type="entry name" value="Tc1-like_DDE_dom"/>
</dbReference>
<evidence type="ECO:0000259" key="1">
    <source>
        <dbReference type="Pfam" id="PF13358"/>
    </source>
</evidence>
<dbReference type="EMBL" id="CP011304">
    <property type="protein sequence ID" value="AKE63404.1"/>
    <property type="molecule type" value="Genomic_DNA"/>
</dbReference>
<dbReference type="GO" id="GO:0003676">
    <property type="term" value="F:nucleic acid binding"/>
    <property type="evidence" value="ECO:0007669"/>
    <property type="project" value="InterPro"/>
</dbReference>
<gene>
    <name evidence="2" type="ORF">MYAER_1046</name>
</gene>
<dbReference type="PATRIC" id="fig|1641812.3.peg.1083"/>
<reference evidence="2 3" key="1">
    <citation type="journal article" date="2015" name="Genome Announc.">
        <title>Complete Genome Sequence of Microcystis aeruginosa NIES-2549, a Bloom-Forming Cyanobacterium from Lake Kasumigaura, Japan.</title>
        <authorList>
            <person name="Yamaguchi H."/>
            <person name="Suzuki S."/>
            <person name="Tanabe Y."/>
            <person name="Osana Y."/>
            <person name="Shimura Y."/>
            <person name="Ishida K."/>
            <person name="Kawachi M."/>
        </authorList>
    </citation>
    <scope>NUCLEOTIDE SEQUENCE [LARGE SCALE GENOMIC DNA]</scope>
    <source>
        <strain evidence="2 3">NIES-2549</strain>
    </source>
</reference>
<dbReference type="AlphaFoldDB" id="A0A0F6U2K9"/>
<dbReference type="HOGENOM" id="CLU_056788_12_0_3"/>
<dbReference type="InterPro" id="IPR036397">
    <property type="entry name" value="RNaseH_sf"/>
</dbReference>
<dbReference type="Gene3D" id="3.30.420.10">
    <property type="entry name" value="Ribonuclease H-like superfamily/Ribonuclease H"/>
    <property type="match status" value="1"/>
</dbReference>
<sequence length="86" mass="10054">MDNLRAHKVAGVEQMLEAARVRVIYLSPYSLDFNPIEHLWWQLKSLVKKFAPTTEEALKAILNLDLMLVSEKHLRNYFTHCCYCTS</sequence>
<dbReference type="Proteomes" id="UP000034103">
    <property type="component" value="Chromosome"/>
</dbReference>
<protein>
    <submittedName>
        <fullName evidence="2">Mobile element protein</fullName>
    </submittedName>
</protein>
<evidence type="ECO:0000313" key="2">
    <source>
        <dbReference type="EMBL" id="AKE63404.1"/>
    </source>
</evidence>
<organism evidence="2 3">
    <name type="scientific">Microcystis aeruginosa NIES-2549</name>
    <dbReference type="NCBI Taxonomy" id="1641812"/>
    <lineage>
        <taxon>Bacteria</taxon>
        <taxon>Bacillati</taxon>
        <taxon>Cyanobacteriota</taxon>
        <taxon>Cyanophyceae</taxon>
        <taxon>Oscillatoriophycideae</taxon>
        <taxon>Chroococcales</taxon>
        <taxon>Microcystaceae</taxon>
        <taxon>Microcystis</taxon>
    </lineage>
</organism>
<name>A0A0F6U2K9_MICAE</name>
<accession>A0A0F6U2K9</accession>
<dbReference type="Pfam" id="PF13358">
    <property type="entry name" value="DDE_3"/>
    <property type="match status" value="1"/>
</dbReference>
<evidence type="ECO:0000313" key="3">
    <source>
        <dbReference type="Proteomes" id="UP000034103"/>
    </source>
</evidence>
<feature type="domain" description="Tc1-like transposase DDE" evidence="1">
    <location>
        <begin position="1"/>
        <end position="50"/>
    </location>
</feature>